<dbReference type="GO" id="GO:0000287">
    <property type="term" value="F:magnesium ion binding"/>
    <property type="evidence" value="ECO:0007669"/>
    <property type="project" value="TreeGrafter"/>
</dbReference>
<dbReference type="Gene3D" id="3.40.50.1000">
    <property type="entry name" value="HAD superfamily/HAD-like"/>
    <property type="match status" value="1"/>
</dbReference>
<dbReference type="PANTHER" id="PTHR10000:SF53">
    <property type="entry name" value="5-AMINO-6-(5-PHOSPHO-D-RIBITYLAMINO)URACIL PHOSPHATASE YBJI-RELATED"/>
    <property type="match status" value="1"/>
</dbReference>
<gene>
    <name evidence="1" type="ORF">IAA28_05115</name>
</gene>
<dbReference type="InterPro" id="IPR036412">
    <property type="entry name" value="HAD-like_sf"/>
</dbReference>
<dbReference type="CDD" id="cd07518">
    <property type="entry name" value="HAD_YbiV-Like"/>
    <property type="match status" value="1"/>
</dbReference>
<evidence type="ECO:0000313" key="1">
    <source>
        <dbReference type="EMBL" id="HIX52166.1"/>
    </source>
</evidence>
<dbReference type="Proteomes" id="UP000886780">
    <property type="component" value="Unassembled WGS sequence"/>
</dbReference>
<dbReference type="InterPro" id="IPR006379">
    <property type="entry name" value="HAD-SF_hydro_IIB"/>
</dbReference>
<dbReference type="Pfam" id="PF08282">
    <property type="entry name" value="Hydrolase_3"/>
    <property type="match status" value="1"/>
</dbReference>
<dbReference type="GO" id="GO:0016791">
    <property type="term" value="F:phosphatase activity"/>
    <property type="evidence" value="ECO:0007669"/>
    <property type="project" value="TreeGrafter"/>
</dbReference>
<dbReference type="GO" id="GO:0005829">
    <property type="term" value="C:cytosol"/>
    <property type="evidence" value="ECO:0007669"/>
    <property type="project" value="TreeGrafter"/>
</dbReference>
<dbReference type="InterPro" id="IPR023214">
    <property type="entry name" value="HAD_sf"/>
</dbReference>
<keyword evidence="1" id="KW-0378">Hydrolase</keyword>
<dbReference type="SFLD" id="SFLDG01144">
    <property type="entry name" value="C2.B.4:_PGP_Like"/>
    <property type="match status" value="1"/>
</dbReference>
<dbReference type="NCBIfam" id="TIGR00099">
    <property type="entry name" value="Cof-subfamily"/>
    <property type="match status" value="1"/>
</dbReference>
<dbReference type="SFLD" id="SFLDG01140">
    <property type="entry name" value="C2.B:_Phosphomannomutase_and_P"/>
    <property type="match status" value="1"/>
</dbReference>
<proteinExistence type="predicted"/>
<protein>
    <submittedName>
        <fullName evidence="1">HAD family hydrolase</fullName>
    </submittedName>
</protein>
<dbReference type="Gene3D" id="3.30.1240.10">
    <property type="match status" value="1"/>
</dbReference>
<accession>A0A9D2AWX9</accession>
<name>A0A9D2AWX9_9FIRM</name>
<dbReference type="EMBL" id="DXEU01000090">
    <property type="protein sequence ID" value="HIX52166.1"/>
    <property type="molecule type" value="Genomic_DNA"/>
</dbReference>
<sequence>MIRLVVTDIDGTLLPEGTHTLNPEYFEVIEKLRERGMQFAAASGRHWKSIDQLFGPVRDKIFYIADNGAYLGTSKRDLFVHTLPRDIAMDIIREARKLDGVEVAASCANEAYMEIQGRTWKWLQEGYQYSMHLIDDLTKVEDGIIKLALDCPSHVDQIAANFREKFGDKVRMAVSGDTWLDIIPLEANKGLAVKELQESLNIRPEETIAFGDQLNDLEMLGRAYYSYAVGNAREEVKKAARFQADRNDRNGVLKVLKEILA</sequence>
<dbReference type="AlphaFoldDB" id="A0A9D2AWX9"/>
<comment type="caution">
    <text evidence="1">The sequence shown here is derived from an EMBL/GenBank/DDBJ whole genome shotgun (WGS) entry which is preliminary data.</text>
</comment>
<dbReference type="PANTHER" id="PTHR10000">
    <property type="entry name" value="PHOSPHOSERINE PHOSPHATASE"/>
    <property type="match status" value="1"/>
</dbReference>
<dbReference type="SUPFAM" id="SSF56784">
    <property type="entry name" value="HAD-like"/>
    <property type="match status" value="1"/>
</dbReference>
<organism evidence="1 2">
    <name type="scientific">Candidatus Lachnoclostridium stercoripullorum</name>
    <dbReference type="NCBI Taxonomy" id="2838635"/>
    <lineage>
        <taxon>Bacteria</taxon>
        <taxon>Bacillati</taxon>
        <taxon>Bacillota</taxon>
        <taxon>Clostridia</taxon>
        <taxon>Lachnospirales</taxon>
        <taxon>Lachnospiraceae</taxon>
    </lineage>
</organism>
<reference evidence="1" key="1">
    <citation type="journal article" date="2021" name="PeerJ">
        <title>Extensive microbial diversity within the chicken gut microbiome revealed by metagenomics and culture.</title>
        <authorList>
            <person name="Gilroy R."/>
            <person name="Ravi A."/>
            <person name="Getino M."/>
            <person name="Pursley I."/>
            <person name="Horton D.L."/>
            <person name="Alikhan N.F."/>
            <person name="Baker D."/>
            <person name="Gharbi K."/>
            <person name="Hall N."/>
            <person name="Watson M."/>
            <person name="Adriaenssens E.M."/>
            <person name="Foster-Nyarko E."/>
            <person name="Jarju S."/>
            <person name="Secka A."/>
            <person name="Antonio M."/>
            <person name="Oren A."/>
            <person name="Chaudhuri R.R."/>
            <person name="La Ragione R."/>
            <person name="Hildebrand F."/>
            <person name="Pallen M.J."/>
        </authorList>
    </citation>
    <scope>NUCLEOTIDE SEQUENCE</scope>
    <source>
        <strain evidence="1">ChiGjej4B4-12881</strain>
    </source>
</reference>
<dbReference type="InterPro" id="IPR000150">
    <property type="entry name" value="Cof"/>
</dbReference>
<reference evidence="1" key="2">
    <citation type="submission" date="2021-04" db="EMBL/GenBank/DDBJ databases">
        <authorList>
            <person name="Gilroy R."/>
        </authorList>
    </citation>
    <scope>NUCLEOTIDE SEQUENCE</scope>
    <source>
        <strain evidence="1">ChiGjej4B4-12881</strain>
    </source>
</reference>
<dbReference type="SFLD" id="SFLDS00003">
    <property type="entry name" value="Haloacid_Dehalogenase"/>
    <property type="match status" value="1"/>
</dbReference>
<evidence type="ECO:0000313" key="2">
    <source>
        <dbReference type="Proteomes" id="UP000886780"/>
    </source>
</evidence>
<dbReference type="NCBIfam" id="TIGR01484">
    <property type="entry name" value="HAD-SF-IIB"/>
    <property type="match status" value="1"/>
</dbReference>